<dbReference type="KEGG" id="lak:106166269"/>
<organism evidence="3 4">
    <name type="scientific">Lingula anatina</name>
    <name type="common">Brachiopod</name>
    <name type="synonym">Lingula unguis</name>
    <dbReference type="NCBI Taxonomy" id="7574"/>
    <lineage>
        <taxon>Eukaryota</taxon>
        <taxon>Metazoa</taxon>
        <taxon>Spiralia</taxon>
        <taxon>Lophotrochozoa</taxon>
        <taxon>Brachiopoda</taxon>
        <taxon>Linguliformea</taxon>
        <taxon>Lingulata</taxon>
        <taxon>Lingulida</taxon>
        <taxon>Linguloidea</taxon>
        <taxon>Lingulidae</taxon>
        <taxon>Lingula</taxon>
    </lineage>
</organism>
<feature type="region of interest" description="Disordered" evidence="1">
    <location>
        <begin position="72"/>
        <end position="94"/>
    </location>
</feature>
<gene>
    <name evidence="4" type="primary">LOC106166269</name>
</gene>
<evidence type="ECO:0000313" key="3">
    <source>
        <dbReference type="Proteomes" id="UP000085678"/>
    </source>
</evidence>
<protein>
    <submittedName>
        <fullName evidence="4">Uncharacterized protein LOC106166269</fullName>
    </submittedName>
</protein>
<proteinExistence type="predicted"/>
<feature type="chain" id="PRO_5010360074" evidence="2">
    <location>
        <begin position="23"/>
        <end position="229"/>
    </location>
</feature>
<evidence type="ECO:0000256" key="2">
    <source>
        <dbReference type="SAM" id="SignalP"/>
    </source>
</evidence>
<name>A0A1S3IPR9_LINAN</name>
<dbReference type="Proteomes" id="UP000085678">
    <property type="component" value="Unplaced"/>
</dbReference>
<feature type="signal peptide" evidence="2">
    <location>
        <begin position="1"/>
        <end position="22"/>
    </location>
</feature>
<reference evidence="4" key="1">
    <citation type="submission" date="2025-08" db="UniProtKB">
        <authorList>
            <consortium name="RefSeq"/>
        </authorList>
    </citation>
    <scope>IDENTIFICATION</scope>
    <source>
        <tissue evidence="4">Gonads</tissue>
    </source>
</reference>
<keyword evidence="3" id="KW-1185">Reference proteome</keyword>
<keyword evidence="2" id="KW-0732">Signal</keyword>
<evidence type="ECO:0000313" key="4">
    <source>
        <dbReference type="RefSeq" id="XP_013400215.1"/>
    </source>
</evidence>
<accession>A0A1S3IPR9</accession>
<evidence type="ECO:0000256" key="1">
    <source>
        <dbReference type="SAM" id="MobiDB-lite"/>
    </source>
</evidence>
<dbReference type="GeneID" id="106166269"/>
<dbReference type="InParanoid" id="A0A1S3IPR9"/>
<dbReference type="AlphaFoldDB" id="A0A1S3IPR9"/>
<sequence>MRSLQLVILVFIGVCLSAAVDGSVEQQLRTASLILSGPSGESIRCGVDDRAQQSGCPAANAPGAAVRASSISAAAAPPRVPNANNPPPERVTRRTKRQIAHSGTSECQEWCKFVRPYKIWAYNRWWNVVQTNNFAQWLKFCFCSQNSQECVHYPPGQNVNPSQSRQGLCAKCTTEWGWRTVWVWHNCQPLRIWYQIPVGCCCGLVNARWCTMPPWSFPWNFKAPWPFKK</sequence>
<dbReference type="RefSeq" id="XP_013400215.1">
    <property type="nucleotide sequence ID" value="XM_013544761.1"/>
</dbReference>
<feature type="compositionally biased region" description="Pro residues" evidence="1">
    <location>
        <begin position="78"/>
        <end position="89"/>
    </location>
</feature>